<gene>
    <name evidence="1" type="ORF">CJ030_MR4G002241</name>
</gene>
<reference evidence="1 2" key="1">
    <citation type="journal article" date="2019" name="Plant Biotechnol. J.">
        <title>The red bayberry genome and genetic basis of sex determination.</title>
        <authorList>
            <person name="Jia H.M."/>
            <person name="Jia H.J."/>
            <person name="Cai Q.L."/>
            <person name="Wang Y."/>
            <person name="Zhao H.B."/>
            <person name="Yang W.F."/>
            <person name="Wang G.Y."/>
            <person name="Li Y.H."/>
            <person name="Zhan D.L."/>
            <person name="Shen Y.T."/>
            <person name="Niu Q.F."/>
            <person name="Chang L."/>
            <person name="Qiu J."/>
            <person name="Zhao L."/>
            <person name="Xie H.B."/>
            <person name="Fu W.Y."/>
            <person name="Jin J."/>
            <person name="Li X.W."/>
            <person name="Jiao Y."/>
            <person name="Zhou C.C."/>
            <person name="Tu T."/>
            <person name="Chai C.Y."/>
            <person name="Gao J.L."/>
            <person name="Fan L.J."/>
            <person name="van de Weg E."/>
            <person name="Wang J.Y."/>
            <person name="Gao Z.S."/>
        </authorList>
    </citation>
    <scope>NUCLEOTIDE SEQUENCE [LARGE SCALE GENOMIC DNA]</scope>
    <source>
        <tissue evidence="1">Leaves</tissue>
    </source>
</reference>
<dbReference type="PANTHER" id="PTHR34287:SF12">
    <property type="match status" value="1"/>
</dbReference>
<keyword evidence="2" id="KW-1185">Reference proteome</keyword>
<dbReference type="EMBL" id="RXIC02000022">
    <property type="protein sequence ID" value="KAB1216466.1"/>
    <property type="molecule type" value="Genomic_DNA"/>
</dbReference>
<name>A0A6A1VWM3_9ROSI</name>
<organism evidence="1 2">
    <name type="scientific">Morella rubra</name>
    <name type="common">Chinese bayberry</name>
    <dbReference type="NCBI Taxonomy" id="262757"/>
    <lineage>
        <taxon>Eukaryota</taxon>
        <taxon>Viridiplantae</taxon>
        <taxon>Streptophyta</taxon>
        <taxon>Embryophyta</taxon>
        <taxon>Tracheophyta</taxon>
        <taxon>Spermatophyta</taxon>
        <taxon>Magnoliopsida</taxon>
        <taxon>eudicotyledons</taxon>
        <taxon>Gunneridae</taxon>
        <taxon>Pentapetalae</taxon>
        <taxon>rosids</taxon>
        <taxon>fabids</taxon>
        <taxon>Fagales</taxon>
        <taxon>Myricaceae</taxon>
        <taxon>Morella</taxon>
    </lineage>
</organism>
<dbReference type="PANTHER" id="PTHR34287">
    <property type="entry name" value="OS06G0551500 PROTEIN-RELATED"/>
    <property type="match status" value="1"/>
</dbReference>
<sequence>MSTSEGFSPASSMETSSSITSPSIQMVSKSVSERLLGKFFDASQYDFDYEQSGLWSPPLQRRAYLDAPGKIYSEDAILSKLRNAKKAWSRRIFCFNFIPSPTFWHFKVQSMGFNDFGIMLAVQGFMLFLWDVISSNSSPCKAVQSALNFPGLACYSSNP</sequence>
<protein>
    <submittedName>
        <fullName evidence="1">Uncharacterized protein</fullName>
    </submittedName>
</protein>
<dbReference type="Proteomes" id="UP000516437">
    <property type="component" value="Chromosome 4"/>
</dbReference>
<evidence type="ECO:0000313" key="1">
    <source>
        <dbReference type="EMBL" id="KAB1216466.1"/>
    </source>
</evidence>
<evidence type="ECO:0000313" key="2">
    <source>
        <dbReference type="Proteomes" id="UP000516437"/>
    </source>
</evidence>
<dbReference type="AlphaFoldDB" id="A0A6A1VWM3"/>
<proteinExistence type="predicted"/>
<dbReference type="OrthoDB" id="686565at2759"/>
<accession>A0A6A1VWM3</accession>
<comment type="caution">
    <text evidence="1">The sequence shown here is derived from an EMBL/GenBank/DDBJ whole genome shotgun (WGS) entry which is preliminary data.</text>
</comment>